<evidence type="ECO:0000256" key="1">
    <source>
        <dbReference type="ARBA" id="ARBA00004651"/>
    </source>
</evidence>
<dbReference type="GO" id="GO:0042277">
    <property type="term" value="F:peptide binding"/>
    <property type="evidence" value="ECO:0007669"/>
    <property type="project" value="TreeGrafter"/>
</dbReference>
<evidence type="ECO:0000256" key="9">
    <source>
        <dbReference type="SAM" id="MobiDB-lite"/>
    </source>
</evidence>
<evidence type="ECO:0000256" key="8">
    <source>
        <dbReference type="RuleBase" id="RU000688"/>
    </source>
</evidence>
<evidence type="ECO:0000313" key="12">
    <source>
        <dbReference type="EMBL" id="KAH8039673.1"/>
    </source>
</evidence>
<dbReference type="PANTHER" id="PTHR24241:SF83">
    <property type="entry name" value="G-PROTEIN COUPLED RECEPTOR 150-RELATED"/>
    <property type="match status" value="1"/>
</dbReference>
<evidence type="ECO:0000256" key="10">
    <source>
        <dbReference type="SAM" id="Phobius"/>
    </source>
</evidence>
<reference evidence="12" key="1">
    <citation type="journal article" date="2020" name="Cell">
        <title>Large-Scale Comparative Analyses of Tick Genomes Elucidate Their Genetic Diversity and Vector Capacities.</title>
        <authorList>
            <consortium name="Tick Genome and Microbiome Consortium (TIGMIC)"/>
            <person name="Jia N."/>
            <person name="Wang J."/>
            <person name="Shi W."/>
            <person name="Du L."/>
            <person name="Sun Y."/>
            <person name="Zhan W."/>
            <person name="Jiang J.F."/>
            <person name="Wang Q."/>
            <person name="Zhang B."/>
            <person name="Ji P."/>
            <person name="Bell-Sakyi L."/>
            <person name="Cui X.M."/>
            <person name="Yuan T.T."/>
            <person name="Jiang B.G."/>
            <person name="Yang W.F."/>
            <person name="Lam T.T."/>
            <person name="Chang Q.C."/>
            <person name="Ding S.J."/>
            <person name="Wang X.J."/>
            <person name="Zhu J.G."/>
            <person name="Ruan X.D."/>
            <person name="Zhao L."/>
            <person name="Wei J.T."/>
            <person name="Ye R.Z."/>
            <person name="Que T.C."/>
            <person name="Du C.H."/>
            <person name="Zhou Y.H."/>
            <person name="Cheng J.X."/>
            <person name="Dai P.F."/>
            <person name="Guo W.B."/>
            <person name="Han X.H."/>
            <person name="Huang E.J."/>
            <person name="Li L.F."/>
            <person name="Wei W."/>
            <person name="Gao Y.C."/>
            <person name="Liu J.Z."/>
            <person name="Shao H.Z."/>
            <person name="Wang X."/>
            <person name="Wang C.C."/>
            <person name="Yang T.C."/>
            <person name="Huo Q.B."/>
            <person name="Li W."/>
            <person name="Chen H.Y."/>
            <person name="Chen S.E."/>
            <person name="Zhou L.G."/>
            <person name="Ni X.B."/>
            <person name="Tian J.H."/>
            <person name="Sheng Y."/>
            <person name="Liu T."/>
            <person name="Pan Y.S."/>
            <person name="Xia L.Y."/>
            <person name="Li J."/>
            <person name="Zhao F."/>
            <person name="Cao W.C."/>
        </authorList>
    </citation>
    <scope>NUCLEOTIDE SEQUENCE</scope>
    <source>
        <strain evidence="12">Rmic-2018</strain>
    </source>
</reference>
<dbReference type="PANTHER" id="PTHR24241">
    <property type="entry name" value="NEUROPEPTIDE RECEPTOR-RELATED G-PROTEIN COUPLED RECEPTOR"/>
    <property type="match status" value="1"/>
</dbReference>
<dbReference type="Gene3D" id="1.20.1070.10">
    <property type="entry name" value="Rhodopsin 7-helix transmembrane proteins"/>
    <property type="match status" value="1"/>
</dbReference>
<dbReference type="PROSITE" id="PS00237">
    <property type="entry name" value="G_PROTEIN_RECEP_F1_1"/>
    <property type="match status" value="1"/>
</dbReference>
<comment type="subcellular location">
    <subcellularLocation>
        <location evidence="1">Cell membrane</location>
        <topology evidence="1">Multi-pass membrane protein</topology>
    </subcellularLocation>
</comment>
<dbReference type="Pfam" id="PF00001">
    <property type="entry name" value="7tm_1"/>
    <property type="match status" value="1"/>
</dbReference>
<accession>A0A9J6EZK4</accession>
<dbReference type="InterPro" id="IPR017452">
    <property type="entry name" value="GPCR_Rhodpsn_7TM"/>
</dbReference>
<comment type="similarity">
    <text evidence="2 8">Belongs to the G-protein coupled receptor 1 family.</text>
</comment>
<feature type="transmembrane region" description="Helical" evidence="10">
    <location>
        <begin position="301"/>
        <end position="324"/>
    </location>
</feature>
<dbReference type="SUPFAM" id="SSF81321">
    <property type="entry name" value="Family A G protein-coupled receptor-like"/>
    <property type="match status" value="1"/>
</dbReference>
<evidence type="ECO:0000256" key="5">
    <source>
        <dbReference type="ARBA" id="ARBA00022989"/>
    </source>
</evidence>
<feature type="transmembrane region" description="Helical" evidence="10">
    <location>
        <begin position="173"/>
        <end position="195"/>
    </location>
</feature>
<dbReference type="AlphaFoldDB" id="A0A9J6EZK4"/>
<keyword evidence="4 8" id="KW-0812">Transmembrane</keyword>
<organism evidence="12 13">
    <name type="scientific">Rhipicephalus microplus</name>
    <name type="common">Cattle tick</name>
    <name type="synonym">Boophilus microplus</name>
    <dbReference type="NCBI Taxonomy" id="6941"/>
    <lineage>
        <taxon>Eukaryota</taxon>
        <taxon>Metazoa</taxon>
        <taxon>Ecdysozoa</taxon>
        <taxon>Arthropoda</taxon>
        <taxon>Chelicerata</taxon>
        <taxon>Arachnida</taxon>
        <taxon>Acari</taxon>
        <taxon>Parasitiformes</taxon>
        <taxon>Ixodida</taxon>
        <taxon>Ixodoidea</taxon>
        <taxon>Ixodidae</taxon>
        <taxon>Rhipicephalinae</taxon>
        <taxon>Rhipicephalus</taxon>
        <taxon>Boophilus</taxon>
    </lineage>
</organism>
<evidence type="ECO:0000259" key="11">
    <source>
        <dbReference type="PROSITE" id="PS50262"/>
    </source>
</evidence>
<reference evidence="12" key="2">
    <citation type="submission" date="2021-09" db="EMBL/GenBank/DDBJ databases">
        <authorList>
            <person name="Jia N."/>
            <person name="Wang J."/>
            <person name="Shi W."/>
            <person name="Du L."/>
            <person name="Sun Y."/>
            <person name="Zhan W."/>
            <person name="Jiang J."/>
            <person name="Wang Q."/>
            <person name="Zhang B."/>
            <person name="Ji P."/>
            <person name="Sakyi L.B."/>
            <person name="Cui X."/>
            <person name="Yuan T."/>
            <person name="Jiang B."/>
            <person name="Yang W."/>
            <person name="Lam T.T.-Y."/>
            <person name="Chang Q."/>
            <person name="Ding S."/>
            <person name="Wang X."/>
            <person name="Zhu J."/>
            <person name="Ruan X."/>
            <person name="Zhao L."/>
            <person name="Wei J."/>
            <person name="Que T."/>
            <person name="Du C."/>
            <person name="Cheng J."/>
            <person name="Dai P."/>
            <person name="Han X."/>
            <person name="Huang E."/>
            <person name="Gao Y."/>
            <person name="Liu J."/>
            <person name="Shao H."/>
            <person name="Ye R."/>
            <person name="Li L."/>
            <person name="Wei W."/>
            <person name="Wang X."/>
            <person name="Wang C."/>
            <person name="Huo Q."/>
            <person name="Li W."/>
            <person name="Guo W."/>
            <person name="Chen H."/>
            <person name="Chen S."/>
            <person name="Zhou L."/>
            <person name="Zhou L."/>
            <person name="Ni X."/>
            <person name="Tian J."/>
            <person name="Zhou Y."/>
            <person name="Sheng Y."/>
            <person name="Liu T."/>
            <person name="Pan Y."/>
            <person name="Xia L."/>
            <person name="Li J."/>
            <person name="Zhao F."/>
            <person name="Cao W."/>
        </authorList>
    </citation>
    <scope>NUCLEOTIDE SEQUENCE</scope>
    <source>
        <strain evidence="12">Rmic-2018</strain>
        <tissue evidence="12">Larvae</tissue>
    </source>
</reference>
<dbReference type="GO" id="GO:0005886">
    <property type="term" value="C:plasma membrane"/>
    <property type="evidence" value="ECO:0007669"/>
    <property type="project" value="UniProtKB-SubCell"/>
</dbReference>
<evidence type="ECO:0000256" key="4">
    <source>
        <dbReference type="ARBA" id="ARBA00022692"/>
    </source>
</evidence>
<evidence type="ECO:0000313" key="13">
    <source>
        <dbReference type="Proteomes" id="UP000821866"/>
    </source>
</evidence>
<feature type="transmembrane region" description="Helical" evidence="10">
    <location>
        <begin position="139"/>
        <end position="161"/>
    </location>
</feature>
<evidence type="ECO:0000256" key="6">
    <source>
        <dbReference type="ARBA" id="ARBA00023136"/>
    </source>
</evidence>
<keyword evidence="13" id="KW-1185">Reference proteome</keyword>
<keyword evidence="8" id="KW-0807">Transducer</keyword>
<feature type="transmembrane region" description="Helical" evidence="10">
    <location>
        <begin position="215"/>
        <end position="233"/>
    </location>
</feature>
<evidence type="ECO:0000256" key="7">
    <source>
        <dbReference type="ARBA" id="ARBA00023170"/>
    </source>
</evidence>
<feature type="region of interest" description="Disordered" evidence="9">
    <location>
        <begin position="18"/>
        <end position="47"/>
    </location>
</feature>
<dbReference type="PROSITE" id="PS50262">
    <property type="entry name" value="G_PROTEIN_RECEP_F1_2"/>
    <property type="match status" value="1"/>
</dbReference>
<sequence length="505" mass="55344">MRVVMTVVSRRHAVAEKRSRAALARREPQFSRNQRPELTGERRSFNPQTSSRLAGCLCPPAHLIAIIVARLGGHGARPNSMPNNCADRTTMSSVLDTPPDNETAWEVPVTAGDVPVTAGDVPVTAGDLFGPHYAKTLRIALISVMLVLSLIGNSIVCHRLLTSRRHRMFKAQMLFLNLALADLLVTLVTMSSQLVWEVLGRVWVAGDAACRLFKVLQTFALVSSTYMLVGIAVDRHYAICKPLAPAPKPRSLVTVCWLLSLLPSLPNAFMFRIVVIRSECYCASIFYIYQDSVVLRQAYMAFIFTLVFILPLVVLVALYSCILFRMWKISSTASNGQRGDATAVSCTGCVEGAGTTLPKARLRTFKMAAIIFVAFLVTNLPYMVQEMLLAFAPNVSLGPHIVAVFGVISASNSAINPYVFLAFNGGATVFGCDAHVRILWRRLACSSGSKRTTGTFRTAWSTLQTRNRRRSPTVKMFPSPGKNECGESQRKVPEIDGMAPLGECL</sequence>
<dbReference type="Proteomes" id="UP000821866">
    <property type="component" value="Chromosome 1"/>
</dbReference>
<dbReference type="PRINTS" id="PR00237">
    <property type="entry name" value="GPCRRHODOPSN"/>
</dbReference>
<dbReference type="InterPro" id="IPR000276">
    <property type="entry name" value="GPCR_Rhodpsn"/>
</dbReference>
<keyword evidence="7 8" id="KW-0675">Receptor</keyword>
<keyword evidence="6 10" id="KW-0472">Membrane</keyword>
<comment type="caution">
    <text evidence="12">The sequence shown here is derived from an EMBL/GenBank/DDBJ whole genome shotgun (WGS) entry which is preliminary data.</text>
</comment>
<keyword evidence="3" id="KW-1003">Cell membrane</keyword>
<name>A0A9J6EZK4_RHIMP</name>
<dbReference type="GO" id="GO:0004930">
    <property type="term" value="F:G protein-coupled receptor activity"/>
    <property type="evidence" value="ECO:0007669"/>
    <property type="project" value="UniProtKB-KW"/>
</dbReference>
<dbReference type="EMBL" id="JABSTU010000001">
    <property type="protein sequence ID" value="KAH8039673.1"/>
    <property type="molecule type" value="Genomic_DNA"/>
</dbReference>
<evidence type="ECO:0000256" key="3">
    <source>
        <dbReference type="ARBA" id="ARBA00022475"/>
    </source>
</evidence>
<evidence type="ECO:0000256" key="2">
    <source>
        <dbReference type="ARBA" id="ARBA00010663"/>
    </source>
</evidence>
<dbReference type="VEuPathDB" id="VectorBase:LOC119187885"/>
<feature type="compositionally biased region" description="Basic and acidic residues" evidence="9">
    <location>
        <begin position="18"/>
        <end position="44"/>
    </location>
</feature>
<proteinExistence type="inferred from homology"/>
<keyword evidence="8" id="KW-0297">G-protein coupled receptor</keyword>
<keyword evidence="5 10" id="KW-1133">Transmembrane helix</keyword>
<gene>
    <name evidence="12" type="ORF">HPB51_008266</name>
</gene>
<dbReference type="GO" id="GO:0032870">
    <property type="term" value="P:cellular response to hormone stimulus"/>
    <property type="evidence" value="ECO:0007669"/>
    <property type="project" value="TreeGrafter"/>
</dbReference>
<feature type="transmembrane region" description="Helical" evidence="10">
    <location>
        <begin position="367"/>
        <end position="384"/>
    </location>
</feature>
<protein>
    <recommendedName>
        <fullName evidence="11">G-protein coupled receptors family 1 profile domain-containing protein</fullName>
    </recommendedName>
</protein>
<feature type="domain" description="G-protein coupled receptors family 1 profile" evidence="11">
    <location>
        <begin position="152"/>
        <end position="420"/>
    </location>
</feature>